<sequence length="278" mass="29660">MKYLARTTDGRPLLGDEEGFVPLPAAAPDLETVADALPRAAAGTLPDLEDVPADRIDGDHRQLGPPLAEFGKLWGIGLNYEDHAGDLGEGRPEEPASFMKPSTAVTGPGGPIRLPPVEQTDGVTAEAELAVVIGRGCRNLEDESTVDDVVAGYLPVVDVTAEDVLQRNPRFLTRAKSFDTFLVVGPAIAVPEDSIDLEELTVKTIVNGEIAAENEVRNMLFPPREIVAFHSRVMTLEAGDLFSTGTPGAEPIESGDHVRADIEGIGSVEAPVVRCRRR</sequence>
<dbReference type="Gene3D" id="3.90.850.10">
    <property type="entry name" value="Fumarylacetoacetase-like, C-terminal domain"/>
    <property type="match status" value="1"/>
</dbReference>
<feature type="region of interest" description="Disordered" evidence="2">
    <location>
        <begin position="85"/>
        <end position="111"/>
    </location>
</feature>
<dbReference type="OMA" id="RIMTLYP"/>
<dbReference type="RefSeq" id="WP_015233796.1">
    <property type="nucleotide sequence ID" value="NZ_FORO01000046.1"/>
</dbReference>
<keyword evidence="1" id="KW-0479">Metal-binding</keyword>
<dbReference type="InterPro" id="IPR036663">
    <property type="entry name" value="Fumarylacetoacetase_C_sf"/>
</dbReference>
<gene>
    <name evidence="4" type="ORF">SAMN05443661_14616</name>
</gene>
<dbReference type="SUPFAM" id="SSF56529">
    <property type="entry name" value="FAH"/>
    <property type="match status" value="1"/>
</dbReference>
<evidence type="ECO:0000259" key="3">
    <source>
        <dbReference type="Pfam" id="PF01557"/>
    </source>
</evidence>
<dbReference type="GO" id="GO:0046872">
    <property type="term" value="F:metal ion binding"/>
    <property type="evidence" value="ECO:0007669"/>
    <property type="project" value="UniProtKB-KW"/>
</dbReference>
<dbReference type="PANTHER" id="PTHR11820:SF7">
    <property type="entry name" value="ACYLPYRUVASE FAHD1, MITOCHONDRIAL"/>
    <property type="match status" value="1"/>
</dbReference>
<dbReference type="GeneID" id="14210281"/>
<dbReference type="OrthoDB" id="6242at2157"/>
<dbReference type="Proteomes" id="UP000182829">
    <property type="component" value="Unassembled WGS sequence"/>
</dbReference>
<dbReference type="AlphaFoldDB" id="A0A1I3STB3"/>
<evidence type="ECO:0000313" key="4">
    <source>
        <dbReference type="EMBL" id="SFJ61482.1"/>
    </source>
</evidence>
<feature type="domain" description="Fumarylacetoacetase-like C-terminal" evidence="3">
    <location>
        <begin position="72"/>
        <end position="273"/>
    </location>
</feature>
<accession>A0A1I3STB3</accession>
<proteinExistence type="predicted"/>
<dbReference type="InterPro" id="IPR011234">
    <property type="entry name" value="Fumarylacetoacetase-like_C"/>
</dbReference>
<dbReference type="Pfam" id="PF01557">
    <property type="entry name" value="FAA_hydrolase"/>
    <property type="match status" value="1"/>
</dbReference>
<dbReference type="EMBL" id="FORO01000046">
    <property type="protein sequence ID" value="SFJ61482.1"/>
    <property type="molecule type" value="Genomic_DNA"/>
</dbReference>
<evidence type="ECO:0000256" key="1">
    <source>
        <dbReference type="ARBA" id="ARBA00022723"/>
    </source>
</evidence>
<dbReference type="GO" id="GO:0018773">
    <property type="term" value="F:acetylpyruvate hydrolase activity"/>
    <property type="evidence" value="ECO:0007669"/>
    <property type="project" value="TreeGrafter"/>
</dbReference>
<organism evidence="4 5">
    <name type="scientific">Natronobacterium gregoryi</name>
    <dbReference type="NCBI Taxonomy" id="44930"/>
    <lineage>
        <taxon>Archaea</taxon>
        <taxon>Methanobacteriati</taxon>
        <taxon>Methanobacteriota</taxon>
        <taxon>Stenosarchaea group</taxon>
        <taxon>Halobacteria</taxon>
        <taxon>Halobacteriales</taxon>
        <taxon>Natrialbaceae</taxon>
        <taxon>Natronobacterium</taxon>
    </lineage>
</organism>
<feature type="compositionally biased region" description="Basic and acidic residues" evidence="2">
    <location>
        <begin position="85"/>
        <end position="94"/>
    </location>
</feature>
<evidence type="ECO:0000256" key="2">
    <source>
        <dbReference type="SAM" id="MobiDB-lite"/>
    </source>
</evidence>
<reference evidence="4 5" key="1">
    <citation type="submission" date="2016-10" db="EMBL/GenBank/DDBJ databases">
        <authorList>
            <person name="de Groot N.N."/>
        </authorList>
    </citation>
    <scope>NUCLEOTIDE SEQUENCE [LARGE SCALE GENOMIC DNA]</scope>
    <source>
        <strain evidence="4 5">SP2</strain>
    </source>
</reference>
<dbReference type="PANTHER" id="PTHR11820">
    <property type="entry name" value="ACYLPYRUVASE"/>
    <property type="match status" value="1"/>
</dbReference>
<name>A0A1I3STB3_9EURY</name>
<protein>
    <submittedName>
        <fullName evidence="4">2-keto-4-pentenoate hydratase/2-oxohepta-3-ene-1,7-dioic acid hydratase (Catechol pathway)</fullName>
    </submittedName>
</protein>
<evidence type="ECO:0000313" key="5">
    <source>
        <dbReference type="Proteomes" id="UP000182829"/>
    </source>
</evidence>